<dbReference type="OMA" id="GNYGHFV"/>
<name>A0A388JKF1_CHABU</name>
<evidence type="ECO:0000313" key="2">
    <source>
        <dbReference type="Proteomes" id="UP000265515"/>
    </source>
</evidence>
<accession>A0A388JKF1</accession>
<evidence type="ECO:0000313" key="1">
    <source>
        <dbReference type="EMBL" id="GBG44904.1"/>
    </source>
</evidence>
<proteinExistence type="predicted"/>
<sequence length="15" mass="1665">VKEHLVEAGIETRLA</sequence>
<dbReference type="Proteomes" id="UP000265515">
    <property type="component" value="Unassembled WGS sequence"/>
</dbReference>
<dbReference type="EMBL" id="BFEA01010032">
    <property type="protein sequence ID" value="GBG44904.1"/>
    <property type="molecule type" value="Genomic_DNA"/>
</dbReference>
<reference evidence="1 2" key="1">
    <citation type="journal article" date="2018" name="Cell">
        <title>The Chara Genome: Secondary Complexity and Implications for Plant Terrestrialization.</title>
        <authorList>
            <person name="Nishiyama T."/>
            <person name="Sakayama H."/>
            <person name="Vries J.D."/>
            <person name="Buschmann H."/>
            <person name="Saint-Marcoux D."/>
            <person name="Ullrich K.K."/>
            <person name="Haas F.B."/>
            <person name="Vanderstraeten L."/>
            <person name="Becker D."/>
            <person name="Lang D."/>
            <person name="Vosolsobe S."/>
            <person name="Rombauts S."/>
            <person name="Wilhelmsson P.K.I."/>
            <person name="Janitza P."/>
            <person name="Kern R."/>
            <person name="Heyl A."/>
            <person name="Rumpler F."/>
            <person name="Villalobos L.I.A.C."/>
            <person name="Clay J.M."/>
            <person name="Skokan R."/>
            <person name="Toyoda A."/>
            <person name="Suzuki Y."/>
            <person name="Kagoshima H."/>
            <person name="Schijlen E."/>
            <person name="Tajeshwar N."/>
            <person name="Catarino B."/>
            <person name="Hetherington A.J."/>
            <person name="Saltykova A."/>
            <person name="Bonnot C."/>
            <person name="Breuninger H."/>
            <person name="Symeonidi A."/>
            <person name="Radhakrishnan G.V."/>
            <person name="Van Nieuwerburgh F."/>
            <person name="Deforce D."/>
            <person name="Chang C."/>
            <person name="Karol K.G."/>
            <person name="Hedrich R."/>
            <person name="Ulvskov P."/>
            <person name="Glockner G."/>
            <person name="Delwiche C.F."/>
            <person name="Petrasek J."/>
            <person name="Van de Peer Y."/>
            <person name="Friml J."/>
            <person name="Beilby M."/>
            <person name="Dolan L."/>
            <person name="Kohara Y."/>
            <person name="Sugano S."/>
            <person name="Fujiyama A."/>
            <person name="Delaux P.-M."/>
            <person name="Quint M."/>
            <person name="TheiBen G."/>
            <person name="Hagemann M."/>
            <person name="Harholt J."/>
            <person name="Dunand C."/>
            <person name="Zachgo S."/>
            <person name="Langdale J."/>
            <person name="Maumus F."/>
            <person name="Straeten D.V.D."/>
            <person name="Gould S.B."/>
            <person name="Rensing S.A."/>
        </authorList>
    </citation>
    <scope>NUCLEOTIDE SEQUENCE [LARGE SCALE GENOMIC DNA]</scope>
    <source>
        <strain evidence="1 2">S276</strain>
    </source>
</reference>
<organism evidence="1 2">
    <name type="scientific">Chara braunii</name>
    <name type="common">Braun's stonewort</name>
    <dbReference type="NCBI Taxonomy" id="69332"/>
    <lineage>
        <taxon>Eukaryota</taxon>
        <taxon>Viridiplantae</taxon>
        <taxon>Streptophyta</taxon>
        <taxon>Charophyceae</taxon>
        <taxon>Charales</taxon>
        <taxon>Characeae</taxon>
        <taxon>Chara</taxon>
    </lineage>
</organism>
<protein>
    <submittedName>
        <fullName evidence="1">Uncharacterized protein</fullName>
    </submittedName>
</protein>
<comment type="caution">
    <text evidence="1">The sequence shown here is derived from an EMBL/GenBank/DDBJ whole genome shotgun (WGS) entry which is preliminary data.</text>
</comment>
<feature type="non-terminal residue" evidence="1">
    <location>
        <position position="1"/>
    </location>
</feature>
<keyword evidence="2" id="KW-1185">Reference proteome</keyword>
<gene>
    <name evidence="1" type="ORF">CBR_g89209</name>
</gene>